<dbReference type="RefSeq" id="WP_138327831.1">
    <property type="nucleotide sequence ID" value="NZ_VCDI01000010.1"/>
</dbReference>
<dbReference type="InterPro" id="IPR038488">
    <property type="entry name" value="Integrase_DNA-bd_sf"/>
</dbReference>
<dbReference type="CDD" id="cd00801">
    <property type="entry name" value="INT_P4_C"/>
    <property type="match status" value="1"/>
</dbReference>
<dbReference type="GO" id="GO:0015074">
    <property type="term" value="P:DNA integration"/>
    <property type="evidence" value="ECO:0007669"/>
    <property type="project" value="UniProtKB-KW"/>
</dbReference>
<dbReference type="SUPFAM" id="SSF56349">
    <property type="entry name" value="DNA breaking-rejoining enzymes"/>
    <property type="match status" value="1"/>
</dbReference>
<feature type="domain" description="Tyr recombinase" evidence="6">
    <location>
        <begin position="202"/>
        <end position="387"/>
    </location>
</feature>
<dbReference type="PROSITE" id="PS51898">
    <property type="entry name" value="TYR_RECOMBINASE"/>
    <property type="match status" value="1"/>
</dbReference>
<dbReference type="PANTHER" id="PTHR30629:SF2">
    <property type="entry name" value="PROPHAGE INTEGRASE INTS-RELATED"/>
    <property type="match status" value="1"/>
</dbReference>
<dbReference type="Pfam" id="PF13356">
    <property type="entry name" value="Arm-DNA-bind_3"/>
    <property type="match status" value="1"/>
</dbReference>
<comment type="similarity">
    <text evidence="1">Belongs to the 'phage' integrase family.</text>
</comment>
<proteinExistence type="inferred from homology"/>
<evidence type="ECO:0000256" key="4">
    <source>
        <dbReference type="ARBA" id="ARBA00023172"/>
    </source>
</evidence>
<dbReference type="PANTHER" id="PTHR30629">
    <property type="entry name" value="PROPHAGE INTEGRASE"/>
    <property type="match status" value="1"/>
</dbReference>
<reference evidence="8 9" key="1">
    <citation type="submission" date="2019-05" db="EMBL/GenBank/DDBJ databases">
        <authorList>
            <person name="Pankratov T."/>
            <person name="Grouzdev D."/>
        </authorList>
    </citation>
    <scope>NUCLEOTIDE SEQUENCE [LARGE SCALE GENOMIC DNA]</scope>
    <source>
        <strain evidence="8 9">KEBCLARHB70R</strain>
    </source>
</reference>
<dbReference type="Pfam" id="PF00589">
    <property type="entry name" value="Phage_integrase"/>
    <property type="match status" value="1"/>
</dbReference>
<dbReference type="PROSITE" id="PS51900">
    <property type="entry name" value="CB"/>
    <property type="match status" value="1"/>
</dbReference>
<evidence type="ECO:0000256" key="3">
    <source>
        <dbReference type="ARBA" id="ARBA00023125"/>
    </source>
</evidence>
<evidence type="ECO:0000259" key="7">
    <source>
        <dbReference type="PROSITE" id="PS51900"/>
    </source>
</evidence>
<dbReference type="AlphaFoldDB" id="A0A5R9IZH3"/>
<dbReference type="InterPro" id="IPR025166">
    <property type="entry name" value="Integrase_DNA_bind_dom"/>
</dbReference>
<protein>
    <submittedName>
        <fullName evidence="8">DUF4102 domain-containing protein</fullName>
    </submittedName>
</protein>
<dbReference type="GO" id="GO:0003677">
    <property type="term" value="F:DNA binding"/>
    <property type="evidence" value="ECO:0007669"/>
    <property type="project" value="UniProtKB-UniRule"/>
</dbReference>
<evidence type="ECO:0000313" key="8">
    <source>
        <dbReference type="EMBL" id="TLU70890.1"/>
    </source>
</evidence>
<organism evidence="8 9">
    <name type="scientific">Lichenicoccus roseus</name>
    <dbReference type="NCBI Taxonomy" id="2683649"/>
    <lineage>
        <taxon>Bacteria</taxon>
        <taxon>Pseudomonadati</taxon>
        <taxon>Pseudomonadota</taxon>
        <taxon>Alphaproteobacteria</taxon>
        <taxon>Acetobacterales</taxon>
        <taxon>Acetobacteraceae</taxon>
        <taxon>Lichenicoccus</taxon>
    </lineage>
</organism>
<evidence type="ECO:0000256" key="2">
    <source>
        <dbReference type="ARBA" id="ARBA00022908"/>
    </source>
</evidence>
<feature type="domain" description="Core-binding (CB)" evidence="7">
    <location>
        <begin position="97"/>
        <end position="178"/>
    </location>
</feature>
<dbReference type="EMBL" id="VCDI01000010">
    <property type="protein sequence ID" value="TLU70890.1"/>
    <property type="molecule type" value="Genomic_DNA"/>
</dbReference>
<dbReference type="InterPro" id="IPR002104">
    <property type="entry name" value="Integrase_catalytic"/>
</dbReference>
<accession>A0A5R9IZH3</accession>
<dbReference type="Proteomes" id="UP000305654">
    <property type="component" value="Unassembled WGS sequence"/>
</dbReference>
<dbReference type="InterPro" id="IPR011010">
    <property type="entry name" value="DNA_brk_join_enz"/>
</dbReference>
<dbReference type="Gene3D" id="3.30.160.390">
    <property type="entry name" value="Integrase, DNA-binding domain"/>
    <property type="match status" value="1"/>
</dbReference>
<sequence length="406" mass="44812">MALTDAEVRKAKPADKRFKLYDGGGLYLMVETNGSKLWRMRYELAGREKSLSFGPYPAITLAAARQAREAARAELRSGGDPSQTKIARRLIATSTDNYFEPIARAWHQQQLPTWGSPKHAADVLGSLEKHVFPRIGKLPIRDITAPMILASLRDVERTAGETAHRIRQRISAVYAYAIGAGLADADPAAPIGKALKPVTRGKQPAIVKLDDLRAMLRHVEANPAHAVTKLANRLLALTAVRSNEVRGATWTEFHGLDGPAPEWRIPAERMKMSRPHVVPLSRQAVEVIDAVRIATGRAPFLFPNTRNPRRPMSENAIGYLLNRSGFHGQHVPHGWRAAFSTIMNEAHPADRAIIDLMLAHENKNAVEAAYNRAQHLERRRVLAQAWADMLLAGATPAVDLLHGPAR</sequence>
<dbReference type="InterPro" id="IPR013762">
    <property type="entry name" value="Integrase-like_cat_sf"/>
</dbReference>
<dbReference type="InterPro" id="IPR010998">
    <property type="entry name" value="Integrase_recombinase_N"/>
</dbReference>
<evidence type="ECO:0000256" key="1">
    <source>
        <dbReference type="ARBA" id="ARBA00008857"/>
    </source>
</evidence>
<dbReference type="GO" id="GO:0006310">
    <property type="term" value="P:DNA recombination"/>
    <property type="evidence" value="ECO:0007669"/>
    <property type="project" value="UniProtKB-KW"/>
</dbReference>
<keyword evidence="4" id="KW-0233">DNA recombination</keyword>
<dbReference type="InterPro" id="IPR050808">
    <property type="entry name" value="Phage_Integrase"/>
</dbReference>
<dbReference type="InterPro" id="IPR053876">
    <property type="entry name" value="Phage_int_M"/>
</dbReference>
<keyword evidence="2" id="KW-0229">DNA integration</keyword>
<comment type="caution">
    <text evidence="8">The sequence shown here is derived from an EMBL/GenBank/DDBJ whole genome shotgun (WGS) entry which is preliminary data.</text>
</comment>
<dbReference type="Gene3D" id="1.10.443.10">
    <property type="entry name" value="Intergrase catalytic core"/>
    <property type="match status" value="1"/>
</dbReference>
<gene>
    <name evidence="8" type="ORF">FE263_20120</name>
</gene>
<dbReference type="OrthoDB" id="9795573at2"/>
<dbReference type="InterPro" id="IPR044068">
    <property type="entry name" value="CB"/>
</dbReference>
<dbReference type="Gene3D" id="1.10.150.130">
    <property type="match status" value="1"/>
</dbReference>
<dbReference type="Pfam" id="PF22022">
    <property type="entry name" value="Phage_int_M"/>
    <property type="match status" value="1"/>
</dbReference>
<keyword evidence="9" id="KW-1185">Reference proteome</keyword>
<keyword evidence="3 5" id="KW-0238">DNA-binding</keyword>
<name>A0A5R9IZH3_9PROT</name>
<evidence type="ECO:0000313" key="9">
    <source>
        <dbReference type="Proteomes" id="UP000305654"/>
    </source>
</evidence>
<evidence type="ECO:0000259" key="6">
    <source>
        <dbReference type="PROSITE" id="PS51898"/>
    </source>
</evidence>
<evidence type="ECO:0000256" key="5">
    <source>
        <dbReference type="PROSITE-ProRule" id="PRU01248"/>
    </source>
</evidence>